<gene>
    <name evidence="2" type="ORF">HII31_06569</name>
</gene>
<protein>
    <submittedName>
        <fullName evidence="2">Cytochrome P450 monooxygenase</fullName>
    </submittedName>
</protein>
<keyword evidence="1" id="KW-0812">Transmembrane</keyword>
<dbReference type="GO" id="GO:0004497">
    <property type="term" value="F:monooxygenase activity"/>
    <property type="evidence" value="ECO:0007669"/>
    <property type="project" value="UniProtKB-KW"/>
</dbReference>
<dbReference type="AlphaFoldDB" id="A0A8H6RJB9"/>
<dbReference type="Proteomes" id="UP000660729">
    <property type="component" value="Unassembled WGS sequence"/>
</dbReference>
<keyword evidence="1" id="KW-1133">Transmembrane helix</keyword>
<keyword evidence="3" id="KW-1185">Reference proteome</keyword>
<keyword evidence="1" id="KW-0472">Membrane</keyword>
<dbReference type="EMBL" id="JABCIY010000150">
    <property type="protein sequence ID" value="KAF7192183.1"/>
    <property type="molecule type" value="Genomic_DNA"/>
</dbReference>
<comment type="caution">
    <text evidence="2">The sequence shown here is derived from an EMBL/GenBank/DDBJ whole genome shotgun (WGS) entry which is preliminary data.</text>
</comment>
<dbReference type="Gene3D" id="1.10.630.10">
    <property type="entry name" value="Cytochrome P450"/>
    <property type="match status" value="1"/>
</dbReference>
<dbReference type="InterPro" id="IPR036396">
    <property type="entry name" value="Cyt_P450_sf"/>
</dbReference>
<name>A0A8H6RJB9_9PEZI</name>
<feature type="transmembrane region" description="Helical" evidence="1">
    <location>
        <begin position="54"/>
        <end position="72"/>
    </location>
</feature>
<dbReference type="SUPFAM" id="SSF48264">
    <property type="entry name" value="Cytochrome P450"/>
    <property type="match status" value="1"/>
</dbReference>
<dbReference type="GO" id="GO:0020037">
    <property type="term" value="F:heme binding"/>
    <property type="evidence" value="ECO:0007669"/>
    <property type="project" value="InterPro"/>
</dbReference>
<dbReference type="GO" id="GO:0005506">
    <property type="term" value="F:iron ion binding"/>
    <property type="evidence" value="ECO:0007669"/>
    <property type="project" value="InterPro"/>
</dbReference>
<dbReference type="GO" id="GO:0016705">
    <property type="term" value="F:oxidoreductase activity, acting on paired donors, with incorporation or reduction of molecular oxygen"/>
    <property type="evidence" value="ECO:0007669"/>
    <property type="project" value="InterPro"/>
</dbReference>
<evidence type="ECO:0000256" key="1">
    <source>
        <dbReference type="SAM" id="Phobius"/>
    </source>
</evidence>
<proteinExistence type="predicted"/>
<sequence length="184" mass="20499">MRSKDMLKPQGPFPPETAVFFLWQLACLIYLACYLTDIDIVLILNRYLMIPTNVYAALAISAVLYYVVTKIYDVYLGPLSRIPGPKSHAASIIPTVYHMFRGDLAFHFKKLHEKYGHIVRTGPDVISVQATAQAFKDIMGFKLPGQPKPFKDQSGEGFNGPTGAASVINAEDEDVRTEGAYLRL</sequence>
<dbReference type="OrthoDB" id="1470350at2759"/>
<organism evidence="2 3">
    <name type="scientific">Pseudocercospora fuligena</name>
    <dbReference type="NCBI Taxonomy" id="685502"/>
    <lineage>
        <taxon>Eukaryota</taxon>
        <taxon>Fungi</taxon>
        <taxon>Dikarya</taxon>
        <taxon>Ascomycota</taxon>
        <taxon>Pezizomycotina</taxon>
        <taxon>Dothideomycetes</taxon>
        <taxon>Dothideomycetidae</taxon>
        <taxon>Mycosphaerellales</taxon>
        <taxon>Mycosphaerellaceae</taxon>
        <taxon>Pseudocercospora</taxon>
    </lineage>
</organism>
<keyword evidence="2" id="KW-0560">Oxidoreductase</keyword>
<keyword evidence="2" id="KW-0503">Monooxygenase</keyword>
<feature type="transmembrane region" description="Helical" evidence="1">
    <location>
        <begin position="20"/>
        <end position="42"/>
    </location>
</feature>
<accession>A0A8H6RJB9</accession>
<evidence type="ECO:0000313" key="2">
    <source>
        <dbReference type="EMBL" id="KAF7192183.1"/>
    </source>
</evidence>
<reference evidence="2" key="1">
    <citation type="submission" date="2020-04" db="EMBL/GenBank/DDBJ databases">
        <title>Draft genome resource of the tomato pathogen Pseudocercospora fuligena.</title>
        <authorList>
            <person name="Zaccaron A."/>
        </authorList>
    </citation>
    <scope>NUCLEOTIDE SEQUENCE</scope>
    <source>
        <strain evidence="2">PF001</strain>
    </source>
</reference>
<evidence type="ECO:0000313" key="3">
    <source>
        <dbReference type="Proteomes" id="UP000660729"/>
    </source>
</evidence>